<dbReference type="Proteomes" id="UP000235786">
    <property type="component" value="Unassembled WGS sequence"/>
</dbReference>
<sequence>MAGQEPYGYQTERILAAQQLAPRNAGKWRREVPRDLPSRNQIIDEFMMVKRSNHNAPYVVITVIGEPYHPSTAPLSSLKKIGISELKIEMNHRGSYLLLRCLCYPMLEDEQGTANPFALYLQEPEYVRPAESILKQNQVFILKEPYFKVGTNGQYAIRVDHPTDIIWLSEDDPRSRSEKALYRGSLALYCLQRFDEASEVLRVLEARFPKYAAAKHELARTNLRIEEQKTGIRDSPGRGKGLFTTKAVKAGDLLLCEKAFSYCFAAPPGELMKAKSISPASVLLDLPTNRSYLGTQADIIRDVSNKLMMTPSLKSDFEALFHGSYESVPSNSADGNAVVDTFLVAKIVNFNCSACPLTSKDVIQDPEWNRASKLPSTIQHDAGSTRSLYRTTGLWLKASFINHSCIPTCWVVGKASEDPGSLNKRLLDGWGFECSCPICIEDRELNPSIKNRRLELFQEFDTISKNNLKRKRDFIQKLESTYSRPPTEVPRPQMWLPLFSLVPLYAMRKHGNPERLIKQVLATFTSDGYIIKGAELLDVQDYPPSIKVEKWGLPDEGATSAWLTLRNAYKALGDTHRAEQAKEFARITWMLLVGEDVSFVWENPPKA</sequence>
<evidence type="ECO:0000313" key="1">
    <source>
        <dbReference type="EMBL" id="PMD46920.1"/>
    </source>
</evidence>
<dbReference type="OrthoDB" id="438641at2759"/>
<dbReference type="PANTHER" id="PTHR47643">
    <property type="entry name" value="TPR DOMAIN PROTEIN (AFU_ORTHOLOGUE AFUA_5G12710)"/>
    <property type="match status" value="1"/>
</dbReference>
<dbReference type="InterPro" id="IPR053209">
    <property type="entry name" value="Gramillin-biosynth_MTr"/>
</dbReference>
<name>A0A2J6S829_HYAVF</name>
<dbReference type="InterPro" id="IPR046341">
    <property type="entry name" value="SET_dom_sf"/>
</dbReference>
<protein>
    <recommendedName>
        <fullName evidence="3">SET domain-containing protein</fullName>
    </recommendedName>
</protein>
<dbReference type="SUPFAM" id="SSF82199">
    <property type="entry name" value="SET domain"/>
    <property type="match status" value="1"/>
</dbReference>
<reference evidence="1 2" key="1">
    <citation type="submission" date="2016-04" db="EMBL/GenBank/DDBJ databases">
        <title>A degradative enzymes factory behind the ericoid mycorrhizal symbiosis.</title>
        <authorList>
            <consortium name="DOE Joint Genome Institute"/>
            <person name="Martino E."/>
            <person name="Morin E."/>
            <person name="Grelet G."/>
            <person name="Kuo A."/>
            <person name="Kohler A."/>
            <person name="Daghino S."/>
            <person name="Barry K."/>
            <person name="Choi C."/>
            <person name="Cichocki N."/>
            <person name="Clum A."/>
            <person name="Copeland A."/>
            <person name="Hainaut M."/>
            <person name="Haridas S."/>
            <person name="Labutti K."/>
            <person name="Lindquist E."/>
            <person name="Lipzen A."/>
            <person name="Khouja H.-R."/>
            <person name="Murat C."/>
            <person name="Ohm R."/>
            <person name="Olson A."/>
            <person name="Spatafora J."/>
            <person name="Veneault-Fourrey C."/>
            <person name="Henrissat B."/>
            <person name="Grigoriev I."/>
            <person name="Martin F."/>
            <person name="Perotto S."/>
        </authorList>
    </citation>
    <scope>NUCLEOTIDE SEQUENCE [LARGE SCALE GENOMIC DNA]</scope>
    <source>
        <strain evidence="1 2">F</strain>
    </source>
</reference>
<proteinExistence type="predicted"/>
<accession>A0A2J6S829</accession>
<gene>
    <name evidence="1" type="ORF">L207DRAFT_613788</name>
</gene>
<dbReference type="EMBL" id="KZ613939">
    <property type="protein sequence ID" value="PMD46920.1"/>
    <property type="molecule type" value="Genomic_DNA"/>
</dbReference>
<evidence type="ECO:0000313" key="2">
    <source>
        <dbReference type="Proteomes" id="UP000235786"/>
    </source>
</evidence>
<dbReference type="AlphaFoldDB" id="A0A2J6S829"/>
<evidence type="ECO:0008006" key="3">
    <source>
        <dbReference type="Google" id="ProtNLM"/>
    </source>
</evidence>
<keyword evidence="2" id="KW-1185">Reference proteome</keyword>
<organism evidence="1 2">
    <name type="scientific">Hyaloscypha variabilis (strain UAMH 11265 / GT02V1 / F)</name>
    <name type="common">Meliniomyces variabilis</name>
    <dbReference type="NCBI Taxonomy" id="1149755"/>
    <lineage>
        <taxon>Eukaryota</taxon>
        <taxon>Fungi</taxon>
        <taxon>Dikarya</taxon>
        <taxon>Ascomycota</taxon>
        <taxon>Pezizomycotina</taxon>
        <taxon>Leotiomycetes</taxon>
        <taxon>Helotiales</taxon>
        <taxon>Hyaloscyphaceae</taxon>
        <taxon>Hyaloscypha</taxon>
        <taxon>Hyaloscypha variabilis</taxon>
    </lineage>
</organism>
<dbReference type="PANTHER" id="PTHR47643:SF2">
    <property type="entry name" value="TPR DOMAIN PROTEIN (AFU_ORTHOLOGUE AFUA_5G12710)"/>
    <property type="match status" value="1"/>
</dbReference>
<dbReference type="STRING" id="1149755.A0A2J6S829"/>